<accession>A0A1I0XJQ5</accession>
<gene>
    <name evidence="3" type="ORF">SAMN04488528_1008129</name>
</gene>
<dbReference type="Gene3D" id="3.90.70.10">
    <property type="entry name" value="Cysteine proteinases"/>
    <property type="match status" value="1"/>
</dbReference>
<dbReference type="EMBL" id="FOKI01000008">
    <property type="protein sequence ID" value="SFB00458.1"/>
    <property type="molecule type" value="Genomic_DNA"/>
</dbReference>
<organism evidence="3 4">
    <name type="scientific">Clostridium frigidicarnis</name>
    <dbReference type="NCBI Taxonomy" id="84698"/>
    <lineage>
        <taxon>Bacteria</taxon>
        <taxon>Bacillati</taxon>
        <taxon>Bacillota</taxon>
        <taxon>Clostridia</taxon>
        <taxon>Eubacteriales</taxon>
        <taxon>Clostridiaceae</taxon>
        <taxon>Clostridium</taxon>
    </lineage>
</organism>
<dbReference type="CDD" id="cd02619">
    <property type="entry name" value="Peptidase_C1"/>
    <property type="match status" value="1"/>
</dbReference>
<dbReference type="STRING" id="84698.SAMN04488528_1008129"/>
<evidence type="ECO:0000259" key="2">
    <source>
        <dbReference type="SMART" id="SM00645"/>
    </source>
</evidence>
<dbReference type="InterPro" id="IPR038765">
    <property type="entry name" value="Papain-like_cys_pep_sf"/>
</dbReference>
<dbReference type="InterPro" id="IPR000668">
    <property type="entry name" value="Peptidase_C1A_C"/>
</dbReference>
<proteinExistence type="inferred from homology"/>
<protein>
    <submittedName>
        <fullName evidence="3">Papain family cysteine protease</fullName>
    </submittedName>
</protein>
<keyword evidence="4" id="KW-1185">Reference proteome</keyword>
<evidence type="ECO:0000313" key="4">
    <source>
        <dbReference type="Proteomes" id="UP000198619"/>
    </source>
</evidence>
<dbReference type="AlphaFoldDB" id="A0A1I0XJQ5"/>
<sequence>MFYTKEETFMDRNYDLRKDEIDERDYKLELLTQSNTNLPQGIDIRSLCPLVCDQGKEGSCTANAGCAERVMLLGNPRLDLSRAFLYYEERNLEGTTNKDSGASIRDVCKAVKNYGICEEEFMPYTDKDYRSQPSKEALINAEKYKINSYKSLNSLDDIKNYLYYNKKPVLIGMTVFESMESLKVAKTGELPMPLPSEPQLGEHAVLVVGYRDADSKNLVKTFIEKFIWRKSQPSGYLIIRNSWGCSWGEGGYFYMPYEYFQKYTFDYWVME</sequence>
<comment type="similarity">
    <text evidence="1">Belongs to the peptidase C1 family.</text>
</comment>
<dbReference type="GO" id="GO:0008234">
    <property type="term" value="F:cysteine-type peptidase activity"/>
    <property type="evidence" value="ECO:0007669"/>
    <property type="project" value="InterPro"/>
</dbReference>
<dbReference type="Proteomes" id="UP000198619">
    <property type="component" value="Unassembled WGS sequence"/>
</dbReference>
<feature type="domain" description="Peptidase C1A papain C-terminal" evidence="2">
    <location>
        <begin position="38"/>
        <end position="267"/>
    </location>
</feature>
<name>A0A1I0XJQ5_9CLOT</name>
<reference evidence="3 4" key="1">
    <citation type="submission" date="2016-10" db="EMBL/GenBank/DDBJ databases">
        <authorList>
            <person name="de Groot N.N."/>
        </authorList>
    </citation>
    <scope>NUCLEOTIDE SEQUENCE [LARGE SCALE GENOMIC DNA]</scope>
    <source>
        <strain evidence="3 4">DSM 12271</strain>
    </source>
</reference>
<evidence type="ECO:0000313" key="3">
    <source>
        <dbReference type="EMBL" id="SFB00458.1"/>
    </source>
</evidence>
<dbReference type="PANTHER" id="PTHR12411">
    <property type="entry name" value="CYSTEINE PROTEASE FAMILY C1-RELATED"/>
    <property type="match status" value="1"/>
</dbReference>
<dbReference type="SUPFAM" id="SSF54001">
    <property type="entry name" value="Cysteine proteinases"/>
    <property type="match status" value="1"/>
</dbReference>
<evidence type="ECO:0000256" key="1">
    <source>
        <dbReference type="ARBA" id="ARBA00008455"/>
    </source>
</evidence>
<dbReference type="GO" id="GO:0006508">
    <property type="term" value="P:proteolysis"/>
    <property type="evidence" value="ECO:0007669"/>
    <property type="project" value="UniProtKB-KW"/>
</dbReference>
<keyword evidence="3" id="KW-0645">Protease</keyword>
<dbReference type="InterPro" id="IPR013128">
    <property type="entry name" value="Peptidase_C1A"/>
</dbReference>
<dbReference type="Pfam" id="PF00112">
    <property type="entry name" value="Peptidase_C1"/>
    <property type="match status" value="1"/>
</dbReference>
<keyword evidence="3" id="KW-0378">Hydrolase</keyword>
<dbReference type="SMART" id="SM00645">
    <property type="entry name" value="Pept_C1"/>
    <property type="match status" value="1"/>
</dbReference>